<sequence length="187" mass="21199">MYSTLCLSTGSECFSLLKKECLSSVTEHGENRSYLLEISWSENYPNSKPDVNLDAFYNKYLKPEVKTEIVSKVLEEAEQLLGMPMTYTLLEWAKENSEKLLENQPEQSTATEDSLSTKDTNVHTVPEPEGAVSKKKKPQLTKQQKRKMFDRLDAKGEKPRGWDWVDIVKHLSQTGGSKSNTTESSNS</sequence>
<dbReference type="InterPro" id="IPR042770">
    <property type="entry name" value="RWDD4"/>
</dbReference>
<feature type="compositionally biased region" description="Basic and acidic residues" evidence="1">
    <location>
        <begin position="147"/>
        <end position="157"/>
    </location>
</feature>
<feature type="region of interest" description="Disordered" evidence="1">
    <location>
        <begin position="99"/>
        <end position="157"/>
    </location>
</feature>
<gene>
    <name evidence="4" type="primary">LOC106464441</name>
</gene>
<feature type="domain" description="RWD" evidence="2">
    <location>
        <begin position="1"/>
        <end position="100"/>
    </location>
</feature>
<proteinExistence type="predicted"/>
<evidence type="ECO:0000256" key="1">
    <source>
        <dbReference type="SAM" id="MobiDB-lite"/>
    </source>
</evidence>
<keyword evidence="3" id="KW-1185">Reference proteome</keyword>
<dbReference type="GeneID" id="106464441"/>
<evidence type="ECO:0000259" key="2">
    <source>
        <dbReference type="PROSITE" id="PS50908"/>
    </source>
</evidence>
<name>A0ABM1BDX8_LIMPO</name>
<dbReference type="Pfam" id="PF05773">
    <property type="entry name" value="RWD"/>
    <property type="match status" value="1"/>
</dbReference>
<feature type="compositionally biased region" description="Basic residues" evidence="1">
    <location>
        <begin position="133"/>
        <end position="146"/>
    </location>
</feature>
<feature type="compositionally biased region" description="Polar residues" evidence="1">
    <location>
        <begin position="104"/>
        <end position="123"/>
    </location>
</feature>
<evidence type="ECO:0000313" key="4">
    <source>
        <dbReference type="RefSeq" id="XP_013780037.1"/>
    </source>
</evidence>
<reference evidence="4" key="1">
    <citation type="submission" date="2025-08" db="UniProtKB">
        <authorList>
            <consortium name="RefSeq"/>
        </authorList>
    </citation>
    <scope>IDENTIFICATION</scope>
    <source>
        <tissue evidence="4">Muscle</tissue>
    </source>
</reference>
<dbReference type="InterPro" id="IPR006575">
    <property type="entry name" value="RWD_dom"/>
</dbReference>
<dbReference type="PROSITE" id="PS50908">
    <property type="entry name" value="RWD"/>
    <property type="match status" value="1"/>
</dbReference>
<dbReference type="Gene3D" id="3.10.110.10">
    <property type="entry name" value="Ubiquitin Conjugating Enzyme"/>
    <property type="match status" value="1"/>
</dbReference>
<dbReference type="InterPro" id="IPR016135">
    <property type="entry name" value="UBQ-conjugating_enzyme/RWD"/>
</dbReference>
<accession>A0ABM1BDX8</accession>
<organism evidence="3 4">
    <name type="scientific">Limulus polyphemus</name>
    <name type="common">Atlantic horseshoe crab</name>
    <dbReference type="NCBI Taxonomy" id="6850"/>
    <lineage>
        <taxon>Eukaryota</taxon>
        <taxon>Metazoa</taxon>
        <taxon>Ecdysozoa</taxon>
        <taxon>Arthropoda</taxon>
        <taxon>Chelicerata</taxon>
        <taxon>Merostomata</taxon>
        <taxon>Xiphosura</taxon>
        <taxon>Limulidae</taxon>
        <taxon>Limulus</taxon>
    </lineage>
</organism>
<dbReference type="PANTHER" id="PTHR21275">
    <property type="entry name" value="RWD DOMAIN-CONTAINING PROTEIN 4"/>
    <property type="match status" value="1"/>
</dbReference>
<evidence type="ECO:0000313" key="3">
    <source>
        <dbReference type="Proteomes" id="UP000694941"/>
    </source>
</evidence>
<dbReference type="SUPFAM" id="SSF54495">
    <property type="entry name" value="UBC-like"/>
    <property type="match status" value="1"/>
</dbReference>
<dbReference type="PANTHER" id="PTHR21275:SF1">
    <property type="entry name" value="RWD DOMAIN-CONTAINING PROTEIN 4"/>
    <property type="match status" value="1"/>
</dbReference>
<dbReference type="RefSeq" id="XP_013780037.1">
    <property type="nucleotide sequence ID" value="XM_013924583.2"/>
</dbReference>
<protein>
    <submittedName>
        <fullName evidence="4">RWD domain-containing protein 4-like</fullName>
    </submittedName>
</protein>
<dbReference type="Proteomes" id="UP000694941">
    <property type="component" value="Unplaced"/>
</dbReference>